<sequence length="72" mass="7878">MIIKIVIVGLLISVVFNLFKAGVAMIKGDKQGRSMSHFIGRRLMFTAGLLLLLLVLIGLGVIEPNPNPYRSL</sequence>
<evidence type="ECO:0000313" key="2">
    <source>
        <dbReference type="EMBL" id="QTH65351.1"/>
    </source>
</evidence>
<dbReference type="AlphaFoldDB" id="A0A975DF90"/>
<proteinExistence type="predicted"/>
<keyword evidence="1" id="KW-1133">Transmembrane helix</keyword>
<keyword evidence="1" id="KW-0812">Transmembrane</keyword>
<dbReference type="Pfam" id="PF11137">
    <property type="entry name" value="DUF2909"/>
    <property type="match status" value="1"/>
</dbReference>
<dbReference type="Proteomes" id="UP000682739">
    <property type="component" value="Chromosome"/>
</dbReference>
<feature type="transmembrane region" description="Helical" evidence="1">
    <location>
        <begin position="43"/>
        <end position="62"/>
    </location>
</feature>
<organism evidence="2 3">
    <name type="scientific">Psychrosphaera ytuae</name>
    <dbReference type="NCBI Taxonomy" id="2820710"/>
    <lineage>
        <taxon>Bacteria</taxon>
        <taxon>Pseudomonadati</taxon>
        <taxon>Pseudomonadota</taxon>
        <taxon>Gammaproteobacteria</taxon>
        <taxon>Alteromonadales</taxon>
        <taxon>Pseudoalteromonadaceae</taxon>
        <taxon>Psychrosphaera</taxon>
    </lineage>
</organism>
<dbReference type="EMBL" id="CP072110">
    <property type="protein sequence ID" value="QTH65351.1"/>
    <property type="molecule type" value="Genomic_DNA"/>
</dbReference>
<reference evidence="2" key="1">
    <citation type="submission" date="2021-03" db="EMBL/GenBank/DDBJ databases">
        <title>Description of Psychrosphaera ytuae sp. nov. isolated from deep sea sediment of South China Sea.</title>
        <authorList>
            <person name="Zhang J."/>
            <person name="Xu X.-D."/>
        </authorList>
    </citation>
    <scope>NUCLEOTIDE SEQUENCE</scope>
    <source>
        <strain evidence="2">MTZ26</strain>
    </source>
</reference>
<feature type="transmembrane region" description="Helical" evidence="1">
    <location>
        <begin position="6"/>
        <end position="23"/>
    </location>
</feature>
<dbReference type="InterPro" id="IPR021313">
    <property type="entry name" value="DUF2909"/>
</dbReference>
<gene>
    <name evidence="2" type="ORF">J1N51_09140</name>
</gene>
<dbReference type="KEGG" id="psym:J1N51_09140"/>
<name>A0A975DF90_9GAMM</name>
<keyword evidence="1" id="KW-0472">Membrane</keyword>
<accession>A0A975DF90</accession>
<protein>
    <submittedName>
        <fullName evidence="2">DUF2909 domain-containing protein</fullName>
    </submittedName>
</protein>
<evidence type="ECO:0000256" key="1">
    <source>
        <dbReference type="SAM" id="Phobius"/>
    </source>
</evidence>
<keyword evidence="3" id="KW-1185">Reference proteome</keyword>
<evidence type="ECO:0000313" key="3">
    <source>
        <dbReference type="Proteomes" id="UP000682739"/>
    </source>
</evidence>